<reference evidence="2 3" key="1">
    <citation type="submission" date="2023-10" db="EMBL/GenBank/DDBJ databases">
        <title>Sphingomonas sp. HF-S4 16S ribosomal RNA gene Genome sequencing and assembly.</title>
        <authorList>
            <person name="Lee H."/>
        </authorList>
    </citation>
    <scope>NUCLEOTIDE SEQUENCE [LARGE SCALE GENOMIC DNA]</scope>
    <source>
        <strain evidence="2 3">HF-S4</strain>
    </source>
</reference>
<dbReference type="InterPro" id="IPR036390">
    <property type="entry name" value="WH_DNA-bd_sf"/>
</dbReference>
<dbReference type="InterPro" id="IPR036388">
    <property type="entry name" value="WH-like_DNA-bd_sf"/>
</dbReference>
<name>A0ABU3Y7F2_9SPHN</name>
<comment type="caution">
    <text evidence="2">The sequence shown here is derived from an EMBL/GenBank/DDBJ whole genome shotgun (WGS) entry which is preliminary data.</text>
</comment>
<evidence type="ECO:0000313" key="3">
    <source>
        <dbReference type="Proteomes" id="UP001273531"/>
    </source>
</evidence>
<proteinExistence type="predicted"/>
<dbReference type="Gene3D" id="1.10.10.10">
    <property type="entry name" value="Winged helix-like DNA-binding domain superfamily/Winged helix DNA-binding domain"/>
    <property type="match status" value="1"/>
</dbReference>
<evidence type="ECO:0000313" key="2">
    <source>
        <dbReference type="EMBL" id="MDV3457087.1"/>
    </source>
</evidence>
<dbReference type="PROSITE" id="PS50995">
    <property type="entry name" value="HTH_MARR_2"/>
    <property type="match status" value="1"/>
</dbReference>
<feature type="domain" description="HTH marR-type" evidence="1">
    <location>
        <begin position="18"/>
        <end position="154"/>
    </location>
</feature>
<evidence type="ECO:0000259" key="1">
    <source>
        <dbReference type="PROSITE" id="PS50995"/>
    </source>
</evidence>
<gene>
    <name evidence="2" type="ORF">RZN05_08845</name>
</gene>
<dbReference type="SUPFAM" id="SSF46785">
    <property type="entry name" value="Winged helix' DNA-binding domain"/>
    <property type="match status" value="1"/>
</dbReference>
<protein>
    <submittedName>
        <fullName evidence="2">MarR family winged helix-turn-helix transcriptional regulator</fullName>
    </submittedName>
</protein>
<dbReference type="PRINTS" id="PR00598">
    <property type="entry name" value="HTHMARR"/>
</dbReference>
<dbReference type="EMBL" id="JAWJEJ010000001">
    <property type="protein sequence ID" value="MDV3457087.1"/>
    <property type="molecule type" value="Genomic_DNA"/>
</dbReference>
<dbReference type="InterPro" id="IPR000835">
    <property type="entry name" value="HTH_MarR-typ"/>
</dbReference>
<dbReference type="PANTHER" id="PTHR33164">
    <property type="entry name" value="TRANSCRIPTIONAL REGULATOR, MARR FAMILY"/>
    <property type="match status" value="1"/>
</dbReference>
<accession>A0ABU3Y7F2</accession>
<keyword evidence="3" id="KW-1185">Reference proteome</keyword>
<dbReference type="Proteomes" id="UP001273531">
    <property type="component" value="Unassembled WGS sequence"/>
</dbReference>
<dbReference type="PANTHER" id="PTHR33164:SF57">
    <property type="entry name" value="MARR-FAMILY TRANSCRIPTIONAL REGULATOR"/>
    <property type="match status" value="1"/>
</dbReference>
<dbReference type="InterPro" id="IPR039422">
    <property type="entry name" value="MarR/SlyA-like"/>
</dbReference>
<dbReference type="Pfam" id="PF12802">
    <property type="entry name" value="MarR_2"/>
    <property type="match status" value="1"/>
</dbReference>
<dbReference type="RefSeq" id="WP_317226250.1">
    <property type="nucleotide sequence ID" value="NZ_JAWJEJ010000001.1"/>
</dbReference>
<dbReference type="SMART" id="SM00347">
    <property type="entry name" value="HTH_MARR"/>
    <property type="match status" value="1"/>
</dbReference>
<organism evidence="2 3">
    <name type="scientific">Sphingomonas agrestis</name>
    <dbReference type="NCBI Taxonomy" id="3080540"/>
    <lineage>
        <taxon>Bacteria</taxon>
        <taxon>Pseudomonadati</taxon>
        <taxon>Pseudomonadota</taxon>
        <taxon>Alphaproteobacteria</taxon>
        <taxon>Sphingomonadales</taxon>
        <taxon>Sphingomonadaceae</taxon>
        <taxon>Sphingomonas</taxon>
    </lineage>
</organism>
<sequence>MSAAARRQACNDTIGVDKGQLDRLLGYAIARANFVGDATFHAAVRDRSVTPLRYAMLEVVGSNPGLLQVQLGETLALSRPTVTMLLDYWQSQDCIERRSTPIDRRSFGIFLTAIGSARLAELRACARVHDRELGLGLTASERAELKRLLDKLAGTAN</sequence>